<feature type="domain" description="PutA RHH" evidence="1">
    <location>
        <begin position="17"/>
        <end position="46"/>
    </location>
</feature>
<name>A0A0P9R5U1_PSECA</name>
<accession>A0A0P9R5U1</accession>
<reference evidence="2 4" key="1">
    <citation type="submission" date="2015-09" db="EMBL/GenBank/DDBJ databases">
        <title>Genome announcement of multiple Pseudomonas syringae strains.</title>
        <authorList>
            <person name="Thakur S."/>
            <person name="Wang P.W."/>
            <person name="Gong Y."/>
            <person name="Weir B.S."/>
            <person name="Guttman D.S."/>
        </authorList>
    </citation>
    <scope>NUCLEOTIDE SEQUENCE [LARGE SCALE GENOMIC DNA]</scope>
    <source>
        <strain evidence="2 4">ICMP2823</strain>
    </source>
</reference>
<dbReference type="RefSeq" id="WP_054999197.1">
    <property type="nucleotide sequence ID" value="NZ_FNKU01000007.1"/>
</dbReference>
<dbReference type="CDD" id="cd22233">
    <property type="entry name" value="RHH_CopAso-like"/>
    <property type="match status" value="1"/>
</dbReference>
<evidence type="ECO:0000313" key="3">
    <source>
        <dbReference type="EMBL" id="RMN21519.1"/>
    </source>
</evidence>
<evidence type="ECO:0000313" key="2">
    <source>
        <dbReference type="EMBL" id="KPW78875.1"/>
    </source>
</evidence>
<dbReference type="GO" id="GO:0006355">
    <property type="term" value="P:regulation of DNA-templated transcription"/>
    <property type="evidence" value="ECO:0007669"/>
    <property type="project" value="InterPro"/>
</dbReference>
<dbReference type="Gene3D" id="1.10.1220.10">
    <property type="entry name" value="Met repressor-like"/>
    <property type="match status" value="1"/>
</dbReference>
<evidence type="ECO:0000313" key="5">
    <source>
        <dbReference type="Proteomes" id="UP000281372"/>
    </source>
</evidence>
<dbReference type="InterPro" id="IPR010985">
    <property type="entry name" value="Ribbon_hlx_hlx"/>
</dbReference>
<dbReference type="InterPro" id="IPR013321">
    <property type="entry name" value="Arc_rbn_hlx_hlx"/>
</dbReference>
<dbReference type="EMBL" id="RBOW01000831">
    <property type="protein sequence ID" value="RMN21519.1"/>
    <property type="molecule type" value="Genomic_DNA"/>
</dbReference>
<dbReference type="InterPro" id="IPR048798">
    <property type="entry name" value="PutA_RHH"/>
</dbReference>
<sequence>MKAATNQPMAVKLDFGMRDRIQQLAKSQQRTPHWMMREAIKQYVEREEKRQAFRQEAIHAWNEYKATGLHLTLEEVETWLAQLEAGKDVEPPACHN</sequence>
<protein>
    <submittedName>
        <fullName evidence="2">Putative DNA primase</fullName>
    </submittedName>
</protein>
<dbReference type="SUPFAM" id="SSF47598">
    <property type="entry name" value="Ribbon-helix-helix"/>
    <property type="match status" value="1"/>
</dbReference>
<reference evidence="3 5" key="2">
    <citation type="submission" date="2018-08" db="EMBL/GenBank/DDBJ databases">
        <title>Recombination of ecologically and evolutionarily significant loci maintains genetic cohesion in the Pseudomonas syringae species complex.</title>
        <authorList>
            <person name="Dillon M."/>
            <person name="Thakur S."/>
            <person name="Almeida R.N.D."/>
            <person name="Weir B.S."/>
            <person name="Guttman D.S."/>
        </authorList>
    </citation>
    <scope>NUCLEOTIDE SEQUENCE [LARGE SCALE GENOMIC DNA]</scope>
    <source>
        <strain evidence="3 5">ICMP 2821</strain>
    </source>
</reference>
<proteinExistence type="predicted"/>
<gene>
    <name evidence="2" type="ORF">ALO81_200154</name>
    <name evidence="3" type="ORF">ALQ64_200081</name>
</gene>
<dbReference type="Pfam" id="PF21775">
    <property type="entry name" value="PutA_1st"/>
    <property type="match status" value="1"/>
</dbReference>
<evidence type="ECO:0000313" key="4">
    <source>
        <dbReference type="Proteomes" id="UP000050564"/>
    </source>
</evidence>
<evidence type="ECO:0000259" key="1">
    <source>
        <dbReference type="Pfam" id="PF21775"/>
    </source>
</evidence>
<comment type="caution">
    <text evidence="2">The sequence shown here is derived from an EMBL/GenBank/DDBJ whole genome shotgun (WGS) entry which is preliminary data.</text>
</comment>
<dbReference type="Proteomes" id="UP000281372">
    <property type="component" value="Unassembled WGS sequence"/>
</dbReference>
<dbReference type="AlphaFoldDB" id="A0A0P9R5U1"/>
<dbReference type="PATRIC" id="fig|86840.3.peg.2782"/>
<dbReference type="EMBL" id="LJPX01000139">
    <property type="protein sequence ID" value="KPW78875.1"/>
    <property type="molecule type" value="Genomic_DNA"/>
</dbReference>
<dbReference type="Proteomes" id="UP000050564">
    <property type="component" value="Unassembled WGS sequence"/>
</dbReference>
<organism evidence="2 4">
    <name type="scientific">Pseudomonas cannabina</name>
    <dbReference type="NCBI Taxonomy" id="86840"/>
    <lineage>
        <taxon>Bacteria</taxon>
        <taxon>Pseudomonadati</taxon>
        <taxon>Pseudomonadota</taxon>
        <taxon>Gammaproteobacteria</taxon>
        <taxon>Pseudomonadales</taxon>
        <taxon>Pseudomonadaceae</taxon>
        <taxon>Pseudomonas</taxon>
    </lineage>
</organism>